<evidence type="ECO:0000313" key="3">
    <source>
        <dbReference type="Proteomes" id="UP001642409"/>
    </source>
</evidence>
<reference evidence="2 3" key="2">
    <citation type="submission" date="2024-07" db="EMBL/GenBank/DDBJ databases">
        <authorList>
            <person name="Akdeniz Z."/>
        </authorList>
    </citation>
    <scope>NUCLEOTIDE SEQUENCE [LARGE SCALE GENOMIC DNA]</scope>
</reference>
<evidence type="ECO:0000313" key="1">
    <source>
        <dbReference type="EMBL" id="CAI9952722.1"/>
    </source>
</evidence>
<dbReference type="Proteomes" id="UP001642409">
    <property type="component" value="Unassembled WGS sequence"/>
</dbReference>
<proteinExistence type="predicted"/>
<dbReference type="EMBL" id="CAXDID020000018">
    <property type="protein sequence ID" value="CAL5985163.1"/>
    <property type="molecule type" value="Genomic_DNA"/>
</dbReference>
<comment type="caution">
    <text evidence="1">The sequence shown here is derived from an EMBL/GenBank/DDBJ whole genome shotgun (WGS) entry which is preliminary data.</text>
</comment>
<organism evidence="1">
    <name type="scientific">Hexamita inflata</name>
    <dbReference type="NCBI Taxonomy" id="28002"/>
    <lineage>
        <taxon>Eukaryota</taxon>
        <taxon>Metamonada</taxon>
        <taxon>Diplomonadida</taxon>
        <taxon>Hexamitidae</taxon>
        <taxon>Hexamitinae</taxon>
        <taxon>Hexamita</taxon>
    </lineage>
</organism>
<accession>A0AA86UIP6</accession>
<name>A0AA86UIP6_9EUKA</name>
<evidence type="ECO:0000313" key="2">
    <source>
        <dbReference type="EMBL" id="CAL5985163.1"/>
    </source>
</evidence>
<gene>
    <name evidence="1" type="ORF">HINF_LOCUS40367</name>
    <name evidence="2" type="ORF">HINF_LOCUS8624</name>
</gene>
<reference evidence="1" key="1">
    <citation type="submission" date="2023-06" db="EMBL/GenBank/DDBJ databases">
        <authorList>
            <person name="Kurt Z."/>
        </authorList>
    </citation>
    <scope>NUCLEOTIDE SEQUENCE</scope>
</reference>
<dbReference type="AlphaFoldDB" id="A0AA86UIP6"/>
<dbReference type="EMBL" id="CATOUU010000834">
    <property type="protein sequence ID" value="CAI9952722.1"/>
    <property type="molecule type" value="Genomic_DNA"/>
</dbReference>
<sequence>MFRKTIYADNIYQNSDVCKFLEQCCLDFVMTFRKIRAMAEVQKIVEIFETNEFSKSENTLFTVLQIQAKKDKLAQIDYSHGRQKLAKLKEITKSLLFLQIMSQLCQAIFYNKILEILSYYSRFPHLCNNWIAYSFTESVHRYILCTHSFLQLQAKKHNLKVDFVFLLIFAIPPNTHAELKQRKTTVEIRKFKFKQVFNAISKFQPNKTRLNML</sequence>
<keyword evidence="3" id="KW-1185">Reference proteome</keyword>
<protein>
    <submittedName>
        <fullName evidence="2">Hypothetical_protein</fullName>
    </submittedName>
</protein>